<dbReference type="InterPro" id="IPR006592">
    <property type="entry name" value="RNA_pol_N"/>
</dbReference>
<evidence type="ECO:0000256" key="15">
    <source>
        <dbReference type="RuleBase" id="RU004279"/>
    </source>
</evidence>
<sequence length="1728" mass="196012">MEVASTNIKELSFGLFSTEEIKKLSVLEIDKVEFWDLLGNAASGGLYDLCLGPNDQNDVCQTCGLGYIHCSGHSGHINLPVTVYNPFFFKELYKLLRGTCFKCYRILAPIIVLHLVSYQLQALDYGLVNTVQDLQEIVTEEVRATSKEESISKILNKLEKKFKDAVNEAQHCNQSQCPVKSVVEHRKKIVRAFSKKYLMNATGKCPHCESPKKKITRYNARFVFRDSAKSVASASSTRPDPKLREAQHCNQSQCPVKSVVEHRKKIVRAFSKKYLMNAIGKCPHCESPKKKITRYNARFVFRDSAKSVASASSTRDFANKDLMPEDARKLLQFLWKNDNNFLSQFYRFLKSNNPNPVDVFFMDAILVPPSRFRKSNVFMDVKKVDQTTLFKEILQSSILLKKLMKKMDKIQLTITDEEVISKCTGKNLNEKYNNAYHQLQKNVNVLFDSESHKDRNRISEGIRQILEKKEGLLRMNMMGKRVNYAARSVISPDPYIMVNEVGIPLIFAKKLTFPEPVTFHNVEKLQQAVINGPDVHPGAIFIEMEDGRKFKLTSDAVKRQAIANNLLIPHLQSSVKKKGKGMIVHRHIKNGDMVILNRQPTLHRLSMMAHKARILPGEKTLRLHYSNCKSYNADFDGDEMNCHLPQSYPGQGECFGIASVNHQYLVPKDGTPHGGLIQDHIVAGVLLTMRGRFFQKNRYQQLVWSAMSSYHKRLKLLPPAILKPQTLWSGKQIISTIILNLIPEGKIPLNLQGKSKVSQKNWKTHPAREWFAGGSPLKGESMSESEVVVREGELLCGVIDKAQVGPTPYSLIHMCYELYGGEVSNTILTALARLLSHYLQYYAGFSLGIEDIVVTEKANKKRRHILKKAKKEGLIATARALDVDNPDNPEMGELLYKYKEVHSRRDDFGLKVLDVEMKRIAHDLNNEINKICTNNSLTKKFPNNNLQLMVESGAKGSSVNAMQISYILGQIELEGRRMPLMLNGSTLPSFEPYDTSPQAGGFVAGRFLTGLNPQEYFFHCMAGREGLIDTAVKTSRSGYLQRCLIKHLEGLTVVADQTVRDSDGTVIQFQYGEDGMDPLKNQLLKPNSIHLLAMNYKALMSRKHVEVFKNMVDVDLNKEKKKIKREQKKHRDPTIHRSSLIMSVKYKSGDHGGRNKKIFAVLDELDEAEKTAFDETKKKCPDPVNSKYRPDVTFGSVTEKLDSLISDYVSKNPHNLLWNENLSRNKNANLSVENFKDLCYFHGMKSLAEPGDAVGLLAAQSIGEPSTQMTLNTFHFAGKGEMNVTLGIPRIREILMTASKNIATPTMDLPLLDQPRIKQKAAKLKLELCPVYLRDVIHVINIKEYLSVTKNMSPSRIYVIRMNFLRHSEYKKIINTSPSKILKYIEQSFVKKFIDVLKKKMSQSSKLSICVTMDESAPPKSEPTEVDEEDAAETEDEPREGGEESESEEGDKKQKQEYEDPEEEDLVPESDNDSEDQEAYVEGEDQEESSEIEAKEIKENKIDAEQKATRINNVISIHPDWLIDYDFDTVRERWCEIYLRLLLNENTIDMKSFVEEELNKAKIHSVQHINEAILVENPDAKEGCDLMLKTNGVNFLEIFKYVDVLDINKVYSNDIHAIADIYGIEAAVQVIKREIMKVFAAYGIQVDPRHLSLIADYMTCSGYYRPCNRIGMEGNASPLQQMTFETSKNFMTDAMVMGVKDNLVSPSANVVVGQMPKSGTGLFDLLYY</sequence>
<dbReference type="InterPro" id="IPR045867">
    <property type="entry name" value="DNA-dir_RpoC_beta_prime"/>
</dbReference>
<dbReference type="Pfam" id="PF05000">
    <property type="entry name" value="RNA_pol_Rpb1_4"/>
    <property type="match status" value="1"/>
</dbReference>
<dbReference type="FunFam" id="1.10.274.100:FF:000012">
    <property type="entry name" value="DNA-directed RNA polymerase subunit"/>
    <property type="match status" value="1"/>
</dbReference>
<keyword evidence="8" id="KW-0479">Metal-binding</keyword>
<evidence type="ECO:0000256" key="5">
    <source>
        <dbReference type="ARBA" id="ARBA00022553"/>
    </source>
</evidence>
<dbReference type="Pfam" id="PF04983">
    <property type="entry name" value="RNA_pol_Rpb1_3"/>
    <property type="match status" value="1"/>
</dbReference>
<dbReference type="InterPro" id="IPR007083">
    <property type="entry name" value="RNA_pol_Rpb1_4"/>
</dbReference>
<comment type="subcellular location">
    <subcellularLocation>
        <location evidence="1">Nucleus</location>
        <location evidence="1">Nucleolus</location>
    </subcellularLocation>
</comment>
<dbReference type="GO" id="GO:0003899">
    <property type="term" value="F:DNA-directed RNA polymerase activity"/>
    <property type="evidence" value="ECO:0007669"/>
    <property type="project" value="UniProtKB-EC"/>
</dbReference>
<dbReference type="GO" id="GO:0003677">
    <property type="term" value="F:DNA binding"/>
    <property type="evidence" value="ECO:0007669"/>
    <property type="project" value="InterPro"/>
</dbReference>
<keyword evidence="12" id="KW-0539">Nucleus</keyword>
<dbReference type="Proteomes" id="UP001054837">
    <property type="component" value="Unassembled WGS sequence"/>
</dbReference>
<dbReference type="InterPro" id="IPR007066">
    <property type="entry name" value="RNA_pol_Rpb1_3"/>
</dbReference>
<dbReference type="GO" id="GO:0006351">
    <property type="term" value="P:DNA-templated transcription"/>
    <property type="evidence" value="ECO:0007669"/>
    <property type="project" value="InterPro"/>
</dbReference>
<dbReference type="SMART" id="SM00663">
    <property type="entry name" value="RPOLA_N"/>
    <property type="match status" value="1"/>
</dbReference>
<evidence type="ECO:0000256" key="16">
    <source>
        <dbReference type="SAM" id="MobiDB-lite"/>
    </source>
</evidence>
<keyword evidence="9" id="KW-0862">Zinc</keyword>
<dbReference type="FunFam" id="2.40.40.20:FF:000019">
    <property type="entry name" value="DNA-directed RNA polymerase II subunit RPB1"/>
    <property type="match status" value="1"/>
</dbReference>
<comment type="catalytic activity">
    <reaction evidence="13 15">
        <text>RNA(n) + a ribonucleoside 5'-triphosphate = RNA(n+1) + diphosphate</text>
        <dbReference type="Rhea" id="RHEA:21248"/>
        <dbReference type="Rhea" id="RHEA-COMP:14527"/>
        <dbReference type="Rhea" id="RHEA-COMP:17342"/>
        <dbReference type="ChEBI" id="CHEBI:33019"/>
        <dbReference type="ChEBI" id="CHEBI:61557"/>
        <dbReference type="ChEBI" id="CHEBI:140395"/>
        <dbReference type="EC" id="2.7.7.6"/>
    </reaction>
</comment>
<dbReference type="SUPFAM" id="SSF64484">
    <property type="entry name" value="beta and beta-prime subunits of DNA dependent RNA-polymerase"/>
    <property type="match status" value="1"/>
</dbReference>
<dbReference type="Gene3D" id="1.10.274.100">
    <property type="entry name" value="RNA polymerase Rpb1, domain 3"/>
    <property type="match status" value="1"/>
</dbReference>
<dbReference type="Gene3D" id="3.30.1490.180">
    <property type="entry name" value="RNA polymerase ii"/>
    <property type="match status" value="1"/>
</dbReference>
<dbReference type="Gene3D" id="1.10.150.390">
    <property type="match status" value="1"/>
</dbReference>
<keyword evidence="5" id="KW-0597">Phosphoprotein</keyword>
<dbReference type="Gene3D" id="6.10.250.2940">
    <property type="match status" value="1"/>
</dbReference>
<protein>
    <recommendedName>
        <fullName evidence="15">DNA-directed RNA polymerase subunit</fullName>
        <ecNumber evidence="15">2.7.7.6</ecNumber>
    </recommendedName>
</protein>
<dbReference type="Gene3D" id="3.30.70.2850">
    <property type="match status" value="1"/>
</dbReference>
<dbReference type="CDD" id="cd01435">
    <property type="entry name" value="RNAP_I_RPA1_N"/>
    <property type="match status" value="1"/>
</dbReference>
<dbReference type="GO" id="GO:0005736">
    <property type="term" value="C:RNA polymerase I complex"/>
    <property type="evidence" value="ECO:0007669"/>
    <property type="project" value="UniProtKB-ARBA"/>
</dbReference>
<comment type="function">
    <text evidence="14">DNA-dependent RNA polymerase catalyzes the transcription of DNA into RNA using the four ribonucleoside triphosphates as substrates. Largest and catalytic core component of RNA polymerase I which synthesizes ribosomal RNA precursors. Forms the polymerase active center together with the second largest subunit. A single stranded DNA template strand of the promoter is positioned within the central active site cleft of Pol I. A bridging helix emanates from RPA1 and crosses the cleft near the catalytic site and is thought to promote translocation of Pol I by acting as a ratchet that moves the RNA-DNA hybrid through the active site by switching from straight to bent conformations at each step of nucleotide addition.</text>
</comment>
<keyword evidence="4 15" id="KW-0240">DNA-directed RNA polymerase</keyword>
<comment type="caution">
    <text evidence="18">The sequence shown here is derived from an EMBL/GenBank/DDBJ whole genome shotgun (WGS) entry which is preliminary data.</text>
</comment>
<feature type="compositionally biased region" description="Acidic residues" evidence="16">
    <location>
        <begin position="1459"/>
        <end position="1491"/>
    </location>
</feature>
<accession>A0AAV4NXS2</accession>
<dbReference type="EC" id="2.7.7.6" evidence="15"/>
<evidence type="ECO:0000259" key="17">
    <source>
        <dbReference type="SMART" id="SM00663"/>
    </source>
</evidence>
<dbReference type="PANTHER" id="PTHR19376:SF11">
    <property type="entry name" value="DNA-DIRECTED RNA POLYMERASE I SUBUNIT RPA1"/>
    <property type="match status" value="1"/>
</dbReference>
<dbReference type="Gene3D" id="4.10.860.120">
    <property type="entry name" value="RNA polymerase II, clamp domain"/>
    <property type="match status" value="1"/>
</dbReference>
<keyword evidence="19" id="KW-1185">Reference proteome</keyword>
<dbReference type="Gene3D" id="1.10.357.120">
    <property type="match status" value="1"/>
</dbReference>
<comment type="similarity">
    <text evidence="2 15">Belongs to the RNA polymerase beta' chain family.</text>
</comment>
<keyword evidence="7 15" id="KW-0548">Nucleotidyltransferase</keyword>
<dbReference type="InterPro" id="IPR038120">
    <property type="entry name" value="Rpb1_funnel_sf"/>
</dbReference>
<dbReference type="Gene3D" id="2.40.40.20">
    <property type="match status" value="1"/>
</dbReference>
<keyword evidence="10" id="KW-0460">Magnesium</keyword>
<keyword evidence="6 15" id="KW-0808">Transferase</keyword>
<evidence type="ECO:0000256" key="12">
    <source>
        <dbReference type="ARBA" id="ARBA00023242"/>
    </source>
</evidence>
<dbReference type="Pfam" id="PF04998">
    <property type="entry name" value="RNA_pol_Rpb1_5"/>
    <property type="match status" value="1"/>
</dbReference>
<evidence type="ECO:0000256" key="11">
    <source>
        <dbReference type="ARBA" id="ARBA00023163"/>
    </source>
</evidence>
<name>A0AAV4NXS2_9ARAC</name>
<dbReference type="InterPro" id="IPR044893">
    <property type="entry name" value="RNA_pol_Rpb1_clamp_domain"/>
</dbReference>
<evidence type="ECO:0000256" key="7">
    <source>
        <dbReference type="ARBA" id="ARBA00022695"/>
    </source>
</evidence>
<dbReference type="InterPro" id="IPR015699">
    <property type="entry name" value="DNA-dir_RNA_pol1_lsu_N"/>
</dbReference>
<evidence type="ECO:0000256" key="3">
    <source>
        <dbReference type="ARBA" id="ARBA00011251"/>
    </source>
</evidence>
<evidence type="ECO:0000256" key="13">
    <source>
        <dbReference type="ARBA" id="ARBA00048552"/>
    </source>
</evidence>
<evidence type="ECO:0000313" key="18">
    <source>
        <dbReference type="EMBL" id="GIX88746.1"/>
    </source>
</evidence>
<dbReference type="GO" id="GO:0046872">
    <property type="term" value="F:metal ion binding"/>
    <property type="evidence" value="ECO:0007669"/>
    <property type="project" value="UniProtKB-KW"/>
</dbReference>
<dbReference type="Pfam" id="PF00623">
    <property type="entry name" value="RNA_pol_Rpb1_2"/>
    <property type="match status" value="1"/>
</dbReference>
<dbReference type="InterPro" id="IPR042102">
    <property type="entry name" value="RNA_pol_Rpb1_3_sf"/>
</dbReference>
<dbReference type="InterPro" id="IPR007081">
    <property type="entry name" value="RNA_pol_Rpb1_5"/>
</dbReference>
<evidence type="ECO:0000256" key="10">
    <source>
        <dbReference type="ARBA" id="ARBA00022842"/>
    </source>
</evidence>
<dbReference type="Pfam" id="PF04997">
    <property type="entry name" value="RNA_pol_Rpb1_1"/>
    <property type="match status" value="1"/>
</dbReference>
<proteinExistence type="inferred from homology"/>
<feature type="compositionally biased region" description="Acidic residues" evidence="16">
    <location>
        <begin position="1424"/>
        <end position="1449"/>
    </location>
</feature>
<dbReference type="PANTHER" id="PTHR19376">
    <property type="entry name" value="DNA-DIRECTED RNA POLYMERASE"/>
    <property type="match status" value="1"/>
</dbReference>
<evidence type="ECO:0000313" key="19">
    <source>
        <dbReference type="Proteomes" id="UP001054837"/>
    </source>
</evidence>
<keyword evidence="11 15" id="KW-0804">Transcription</keyword>
<evidence type="ECO:0000256" key="1">
    <source>
        <dbReference type="ARBA" id="ARBA00004604"/>
    </source>
</evidence>
<dbReference type="InterPro" id="IPR000722">
    <property type="entry name" value="RNA_pol_asu"/>
</dbReference>
<evidence type="ECO:0000256" key="4">
    <source>
        <dbReference type="ARBA" id="ARBA00022478"/>
    </source>
</evidence>
<feature type="region of interest" description="Disordered" evidence="16">
    <location>
        <begin position="1410"/>
        <end position="1492"/>
    </location>
</feature>
<evidence type="ECO:0000256" key="9">
    <source>
        <dbReference type="ARBA" id="ARBA00022833"/>
    </source>
</evidence>
<evidence type="ECO:0000256" key="6">
    <source>
        <dbReference type="ARBA" id="ARBA00022679"/>
    </source>
</evidence>
<evidence type="ECO:0000256" key="2">
    <source>
        <dbReference type="ARBA" id="ARBA00006460"/>
    </source>
</evidence>
<dbReference type="Gene3D" id="1.10.132.30">
    <property type="match status" value="1"/>
</dbReference>
<dbReference type="CDD" id="cd02735">
    <property type="entry name" value="RNAP_I_Rpa1_C"/>
    <property type="match status" value="1"/>
</dbReference>
<comment type="subunit">
    <text evidence="3">Component of the RNA polymerase I (Pol I) complex consisting of at least 13 subunits.</text>
</comment>
<evidence type="ECO:0000256" key="8">
    <source>
        <dbReference type="ARBA" id="ARBA00022723"/>
    </source>
</evidence>
<dbReference type="EMBL" id="BPLQ01002108">
    <property type="protein sequence ID" value="GIX88746.1"/>
    <property type="molecule type" value="Genomic_DNA"/>
</dbReference>
<gene>
    <name evidence="18" type="primary">POLR1A</name>
    <name evidence="18" type="ORF">CDAR_165133</name>
</gene>
<evidence type="ECO:0000256" key="14">
    <source>
        <dbReference type="ARBA" id="ARBA00053996"/>
    </source>
</evidence>
<organism evidence="18 19">
    <name type="scientific">Caerostris darwini</name>
    <dbReference type="NCBI Taxonomy" id="1538125"/>
    <lineage>
        <taxon>Eukaryota</taxon>
        <taxon>Metazoa</taxon>
        <taxon>Ecdysozoa</taxon>
        <taxon>Arthropoda</taxon>
        <taxon>Chelicerata</taxon>
        <taxon>Arachnida</taxon>
        <taxon>Araneae</taxon>
        <taxon>Araneomorphae</taxon>
        <taxon>Entelegynae</taxon>
        <taxon>Araneoidea</taxon>
        <taxon>Araneidae</taxon>
        <taxon>Caerostris</taxon>
    </lineage>
</organism>
<feature type="domain" description="RNA polymerase N-terminal" evidence="17">
    <location>
        <begin position="358"/>
        <end position="688"/>
    </location>
</feature>
<reference evidence="18 19" key="1">
    <citation type="submission" date="2021-06" db="EMBL/GenBank/DDBJ databases">
        <title>Caerostris darwini draft genome.</title>
        <authorList>
            <person name="Kono N."/>
            <person name="Arakawa K."/>
        </authorList>
    </citation>
    <scope>NUCLEOTIDE SEQUENCE [LARGE SCALE GENOMIC DNA]</scope>
</reference>
<dbReference type="InterPro" id="IPR047107">
    <property type="entry name" value="DNA-dir_RNA_pol1_lsu_C"/>
</dbReference>
<dbReference type="InterPro" id="IPR007080">
    <property type="entry name" value="RNA_pol_Rpb1_1"/>
</dbReference>